<dbReference type="SUPFAM" id="SSF55811">
    <property type="entry name" value="Nudix"/>
    <property type="match status" value="1"/>
</dbReference>
<dbReference type="RefSeq" id="WP_010978555.1">
    <property type="nucleotide sequence ID" value="NZ_BAABQO010000007.1"/>
</dbReference>
<dbReference type="EMBL" id="DUJO01000051">
    <property type="protein sequence ID" value="HII74725.1"/>
    <property type="molecule type" value="Genomic_DNA"/>
</dbReference>
<keyword evidence="3" id="KW-0479">Metal-binding</keyword>
<protein>
    <submittedName>
        <fullName evidence="8">CoA pyrophosphatase</fullName>
    </submittedName>
</protein>
<evidence type="ECO:0000256" key="2">
    <source>
        <dbReference type="ARBA" id="ARBA00001946"/>
    </source>
</evidence>
<organism evidence="8 9">
    <name type="scientific">Sulfurisphaera tokodaii</name>
    <dbReference type="NCBI Taxonomy" id="111955"/>
    <lineage>
        <taxon>Archaea</taxon>
        <taxon>Thermoproteota</taxon>
        <taxon>Thermoprotei</taxon>
        <taxon>Sulfolobales</taxon>
        <taxon>Sulfolobaceae</taxon>
        <taxon>Sulfurisphaera</taxon>
    </lineage>
</organism>
<reference evidence="8" key="1">
    <citation type="journal article" date="2020" name="bioRxiv">
        <title>A rank-normalized archaeal taxonomy based on genome phylogeny resolves widespread incomplete and uneven classifications.</title>
        <authorList>
            <person name="Rinke C."/>
            <person name="Chuvochina M."/>
            <person name="Mussig A.J."/>
            <person name="Chaumeil P.-A."/>
            <person name="Waite D.W."/>
            <person name="Whitman W.B."/>
            <person name="Parks D.H."/>
            <person name="Hugenholtz P."/>
        </authorList>
    </citation>
    <scope>NUCLEOTIDE SEQUENCE</scope>
    <source>
        <strain evidence="8">UBA8838</strain>
    </source>
</reference>
<dbReference type="Proteomes" id="UP000646844">
    <property type="component" value="Unassembled WGS sequence"/>
</dbReference>
<accession>A0A832TIJ6</accession>
<dbReference type="InterPro" id="IPR015797">
    <property type="entry name" value="NUDIX_hydrolase-like_dom_sf"/>
</dbReference>
<sequence length="157" mass="17956">MNECKAAVVALISANGKILLIKRKENKNDPWSGHIALPGGRREGNEECSFTAIRECLEEVGIRPCNLIELGIYYPNNMPTMLVKAYVSCIDKEVTLQIQKEEVDTAFWADINKLEKGKGDEYYFNGYRIWGMTYRILRDIIDKKIYEKCIQPGNNTS</sequence>
<evidence type="ECO:0000256" key="5">
    <source>
        <dbReference type="ARBA" id="ARBA00022842"/>
    </source>
</evidence>
<evidence type="ECO:0000313" key="9">
    <source>
        <dbReference type="Proteomes" id="UP000646844"/>
    </source>
</evidence>
<dbReference type="OMA" id="PWSGHMA"/>
<dbReference type="GO" id="GO:0010945">
    <property type="term" value="F:coenzyme A diphosphatase activity"/>
    <property type="evidence" value="ECO:0007669"/>
    <property type="project" value="InterPro"/>
</dbReference>
<comment type="cofactor">
    <cofactor evidence="2">
        <name>Mg(2+)</name>
        <dbReference type="ChEBI" id="CHEBI:18420"/>
    </cofactor>
</comment>
<dbReference type="PROSITE" id="PS51462">
    <property type="entry name" value="NUDIX"/>
    <property type="match status" value="1"/>
</dbReference>
<comment type="caution">
    <text evidence="8">The sequence shown here is derived from an EMBL/GenBank/DDBJ whole genome shotgun (WGS) entry which is preliminary data.</text>
</comment>
<dbReference type="PANTHER" id="PTHR12992">
    <property type="entry name" value="NUDIX HYDROLASE"/>
    <property type="match status" value="1"/>
</dbReference>
<keyword evidence="5" id="KW-0460">Magnesium</keyword>
<dbReference type="InterPro" id="IPR000086">
    <property type="entry name" value="NUDIX_hydrolase_dom"/>
</dbReference>
<keyword evidence="4" id="KW-0378">Hydrolase</keyword>
<evidence type="ECO:0000256" key="3">
    <source>
        <dbReference type="ARBA" id="ARBA00022723"/>
    </source>
</evidence>
<dbReference type="CDD" id="cd03426">
    <property type="entry name" value="NUDIX_CoAse_Nudt7"/>
    <property type="match status" value="1"/>
</dbReference>
<keyword evidence="6" id="KW-0464">Manganese</keyword>
<proteinExistence type="predicted"/>
<dbReference type="PANTHER" id="PTHR12992:SF11">
    <property type="entry name" value="MITOCHONDRIAL COENZYME A DIPHOSPHATASE NUDT8"/>
    <property type="match status" value="1"/>
</dbReference>
<dbReference type="AlphaFoldDB" id="A0A832TIJ6"/>
<evidence type="ECO:0000256" key="1">
    <source>
        <dbReference type="ARBA" id="ARBA00001936"/>
    </source>
</evidence>
<name>A0A832TIJ6_9CREN</name>
<evidence type="ECO:0000313" key="8">
    <source>
        <dbReference type="EMBL" id="HII74725.1"/>
    </source>
</evidence>
<comment type="cofactor">
    <cofactor evidence="1">
        <name>Mn(2+)</name>
        <dbReference type="ChEBI" id="CHEBI:29035"/>
    </cofactor>
</comment>
<dbReference type="Pfam" id="PF00293">
    <property type="entry name" value="NUDIX"/>
    <property type="match status" value="1"/>
</dbReference>
<gene>
    <name evidence="8" type="ORF">HA332_10210</name>
</gene>
<evidence type="ECO:0000256" key="4">
    <source>
        <dbReference type="ARBA" id="ARBA00022801"/>
    </source>
</evidence>
<dbReference type="GO" id="GO:0046872">
    <property type="term" value="F:metal ion binding"/>
    <property type="evidence" value="ECO:0007669"/>
    <property type="project" value="UniProtKB-KW"/>
</dbReference>
<dbReference type="InterPro" id="IPR045121">
    <property type="entry name" value="CoAse"/>
</dbReference>
<evidence type="ECO:0000256" key="6">
    <source>
        <dbReference type="ARBA" id="ARBA00023211"/>
    </source>
</evidence>
<dbReference type="Gene3D" id="3.90.79.10">
    <property type="entry name" value="Nucleoside Triphosphate Pyrophosphohydrolase"/>
    <property type="match status" value="1"/>
</dbReference>
<feature type="domain" description="Nudix hydrolase" evidence="7">
    <location>
        <begin position="3"/>
        <end position="133"/>
    </location>
</feature>
<dbReference type="GeneID" id="1458522"/>
<evidence type="ECO:0000259" key="7">
    <source>
        <dbReference type="PROSITE" id="PS51462"/>
    </source>
</evidence>